<sequence length="309" mass="35608">MSHWFFIINPTAGHRNGLRVWKSIQKELIKRKVEHRSFLTEHPGHAEVLARQISTIQEYKLKRLIVIGGDGTMHEVVNGLKDVDDIELSFVPAGAYNDFSRGFSIKKIDLIQEIKKVKRPLTRTFHLGSVNFLQDKSQILYFMNHIGIGFDAYVNKKAMEFPLRRVFLFLRLRFLVYPLSHLHASATFKPFTLACTTEDETREFHDVWFAVVSNHPFYGGGMKAAPLANPREKTFDIVIVENQPFLKKYWLLCLMAFGKHTKMDGVTMFKAKDITFYTKDKIPFHADGEIMGTTPFRLASSPSPLRIKT</sequence>
<keyword evidence="4" id="KW-0808">Transferase</keyword>
<evidence type="ECO:0000256" key="1">
    <source>
        <dbReference type="ARBA" id="ARBA00001946"/>
    </source>
</evidence>
<comment type="similarity">
    <text evidence="2">Belongs to the diacylglycerol/lipid kinase family.</text>
</comment>
<keyword evidence="10" id="KW-0443">Lipid metabolism</keyword>
<evidence type="ECO:0000256" key="12">
    <source>
        <dbReference type="ARBA" id="ARBA00023264"/>
    </source>
</evidence>
<evidence type="ECO:0000256" key="3">
    <source>
        <dbReference type="ARBA" id="ARBA00022516"/>
    </source>
</evidence>
<dbReference type="RefSeq" id="WP_003229243.1">
    <property type="nucleotide sequence ID" value="NZ_AP024621.1"/>
</dbReference>
<gene>
    <name evidence="15" type="primary">ytlR</name>
    <name evidence="14" type="ORF">J5227_03590</name>
    <name evidence="15" type="ORF">QL281_05900</name>
</gene>
<dbReference type="PANTHER" id="PTHR12358:SF106">
    <property type="entry name" value="LIPID KINASE YEGS"/>
    <property type="match status" value="1"/>
</dbReference>
<keyword evidence="3" id="KW-0444">Lipid biosynthesis</keyword>
<evidence type="ECO:0000256" key="4">
    <source>
        <dbReference type="ARBA" id="ARBA00022679"/>
    </source>
</evidence>
<evidence type="ECO:0000256" key="8">
    <source>
        <dbReference type="ARBA" id="ARBA00022840"/>
    </source>
</evidence>
<organism evidence="14 16">
    <name type="scientific">Bacillus subtilis</name>
    <dbReference type="NCBI Taxonomy" id="1423"/>
    <lineage>
        <taxon>Bacteria</taxon>
        <taxon>Bacillati</taxon>
        <taxon>Bacillota</taxon>
        <taxon>Bacilli</taxon>
        <taxon>Bacillales</taxon>
        <taxon>Bacillaceae</taxon>
        <taxon>Bacillus</taxon>
    </lineage>
</organism>
<keyword evidence="11" id="KW-0594">Phospholipid biosynthesis</keyword>
<keyword evidence="12" id="KW-1208">Phospholipid metabolism</keyword>
<dbReference type="GO" id="GO:0008654">
    <property type="term" value="P:phospholipid biosynthetic process"/>
    <property type="evidence" value="ECO:0007669"/>
    <property type="project" value="UniProtKB-KW"/>
</dbReference>
<dbReference type="InterPro" id="IPR016064">
    <property type="entry name" value="NAD/diacylglycerol_kinase_sf"/>
</dbReference>
<dbReference type="NCBIfam" id="TIGR00147">
    <property type="entry name" value="YegS/Rv2252/BmrU family lipid kinase"/>
    <property type="match status" value="1"/>
</dbReference>
<dbReference type="PANTHER" id="PTHR12358">
    <property type="entry name" value="SPHINGOSINE KINASE"/>
    <property type="match status" value="1"/>
</dbReference>
<evidence type="ECO:0000313" key="14">
    <source>
        <dbReference type="EMBL" id="MBO3793418.1"/>
    </source>
</evidence>
<dbReference type="SMART" id="SM00046">
    <property type="entry name" value="DAGKc"/>
    <property type="match status" value="1"/>
</dbReference>
<dbReference type="InterPro" id="IPR045540">
    <property type="entry name" value="YegS/DAGK_C"/>
</dbReference>
<dbReference type="PROSITE" id="PS50146">
    <property type="entry name" value="DAGK"/>
    <property type="match status" value="1"/>
</dbReference>
<dbReference type="InterPro" id="IPR001206">
    <property type="entry name" value="Diacylglycerol_kinase_cat_dom"/>
</dbReference>
<dbReference type="GO" id="GO:0005886">
    <property type="term" value="C:plasma membrane"/>
    <property type="evidence" value="ECO:0007669"/>
    <property type="project" value="TreeGrafter"/>
</dbReference>
<keyword evidence="8" id="KW-0067">ATP-binding</keyword>
<reference evidence="14" key="1">
    <citation type="submission" date="2021-03" db="EMBL/GenBank/DDBJ databases">
        <title>Isolation of Bacillus subtilis from fermented food sample.</title>
        <authorList>
            <person name="Lakshmanan V."/>
            <person name="Athira K."/>
            <person name="Rajagopal K."/>
        </authorList>
    </citation>
    <scope>NUCLEOTIDE SEQUENCE</scope>
    <source>
        <strain evidence="14">S1</strain>
    </source>
</reference>
<dbReference type="Gene3D" id="3.40.50.10330">
    <property type="entry name" value="Probable inorganic polyphosphate/atp-NAD kinase, domain 1"/>
    <property type="match status" value="1"/>
</dbReference>
<dbReference type="GO" id="GO:0004143">
    <property type="term" value="F:ATP-dependent diacylglycerol kinase activity"/>
    <property type="evidence" value="ECO:0007669"/>
    <property type="project" value="TreeGrafter"/>
</dbReference>
<evidence type="ECO:0000313" key="16">
    <source>
        <dbReference type="Proteomes" id="UP000665181"/>
    </source>
</evidence>
<keyword evidence="6" id="KW-0547">Nucleotide-binding</keyword>
<evidence type="ECO:0000313" key="15">
    <source>
        <dbReference type="EMBL" id="WHM22602.1"/>
    </source>
</evidence>
<reference evidence="15" key="2">
    <citation type="submission" date="2023-05" db="EMBL/GenBank/DDBJ databases">
        <title>Complete genome sequence of Bacillus subtilis SRCM117797 isolated from Soybean paste.</title>
        <authorList>
            <person name="Abraha H.B."/>
            <person name="Kim K.-P."/>
            <person name="Ryu M.-S."/>
            <person name="Jeong D.-Y."/>
        </authorList>
    </citation>
    <scope>NUCLEOTIDE SEQUENCE</scope>
    <source>
        <strain evidence="15">SRCM117797</strain>
    </source>
</reference>
<dbReference type="InterPro" id="IPR017438">
    <property type="entry name" value="ATP-NAD_kinase_N"/>
</dbReference>
<keyword evidence="9" id="KW-0460">Magnesium</keyword>
<evidence type="ECO:0000256" key="2">
    <source>
        <dbReference type="ARBA" id="ARBA00005983"/>
    </source>
</evidence>
<feature type="domain" description="DAGKc" evidence="13">
    <location>
        <begin position="1"/>
        <end position="134"/>
    </location>
</feature>
<evidence type="ECO:0000259" key="13">
    <source>
        <dbReference type="PROSITE" id="PS50146"/>
    </source>
</evidence>
<evidence type="ECO:0000256" key="5">
    <source>
        <dbReference type="ARBA" id="ARBA00022723"/>
    </source>
</evidence>
<evidence type="ECO:0000256" key="6">
    <source>
        <dbReference type="ARBA" id="ARBA00022741"/>
    </source>
</evidence>
<keyword evidence="7 14" id="KW-0418">Kinase</keyword>
<dbReference type="Pfam" id="PF00781">
    <property type="entry name" value="DAGK_cat"/>
    <property type="match status" value="1"/>
</dbReference>
<dbReference type="Proteomes" id="UP000665181">
    <property type="component" value="Unassembled WGS sequence"/>
</dbReference>
<evidence type="ECO:0000256" key="9">
    <source>
        <dbReference type="ARBA" id="ARBA00022842"/>
    </source>
</evidence>
<comment type="cofactor">
    <cofactor evidence="1">
        <name>Mg(2+)</name>
        <dbReference type="ChEBI" id="CHEBI:18420"/>
    </cofactor>
</comment>
<keyword evidence="5" id="KW-0479">Metal-binding</keyword>
<evidence type="ECO:0000256" key="7">
    <source>
        <dbReference type="ARBA" id="ARBA00022777"/>
    </source>
</evidence>
<accession>A0A063XEB5</accession>
<dbReference type="InterPro" id="IPR005218">
    <property type="entry name" value="Diacylglycerol/lipid_kinase"/>
</dbReference>
<evidence type="ECO:0000256" key="11">
    <source>
        <dbReference type="ARBA" id="ARBA00023209"/>
    </source>
</evidence>
<dbReference type="Gene3D" id="2.60.200.40">
    <property type="match status" value="1"/>
</dbReference>
<dbReference type="EMBL" id="JAGFPW010000001">
    <property type="protein sequence ID" value="MBO3793418.1"/>
    <property type="molecule type" value="Genomic_DNA"/>
</dbReference>
<dbReference type="SUPFAM" id="SSF111331">
    <property type="entry name" value="NAD kinase/diacylglycerol kinase-like"/>
    <property type="match status" value="1"/>
</dbReference>
<dbReference type="Proteomes" id="UP001229422">
    <property type="component" value="Chromosome"/>
</dbReference>
<dbReference type="GO" id="GO:0046872">
    <property type="term" value="F:metal ion binding"/>
    <property type="evidence" value="ECO:0007669"/>
    <property type="project" value="UniProtKB-KW"/>
</dbReference>
<dbReference type="InterPro" id="IPR050187">
    <property type="entry name" value="Lipid_Phosphate_FormReg"/>
</dbReference>
<dbReference type="Pfam" id="PF19279">
    <property type="entry name" value="YegS_C"/>
    <property type="match status" value="1"/>
</dbReference>
<proteinExistence type="inferred from homology"/>
<dbReference type="EMBL" id="CP125292">
    <property type="protein sequence ID" value="WHM22602.1"/>
    <property type="molecule type" value="Genomic_DNA"/>
</dbReference>
<name>A0A063XEB5_BACIU</name>
<protein>
    <submittedName>
        <fullName evidence="14">Diacylglycerol kinase family lipid kinase</fullName>
    </submittedName>
    <submittedName>
        <fullName evidence="15">YegS/Rv2252/BmrU family lipid kinase</fullName>
    </submittedName>
</protein>
<dbReference type="GO" id="GO:0005524">
    <property type="term" value="F:ATP binding"/>
    <property type="evidence" value="ECO:0007669"/>
    <property type="project" value="UniProtKB-KW"/>
</dbReference>
<evidence type="ECO:0000256" key="10">
    <source>
        <dbReference type="ARBA" id="ARBA00023098"/>
    </source>
</evidence>
<dbReference type="OMA" id="MEYFVIV"/>
<dbReference type="SMR" id="A0A063XEB5"/>
<dbReference type="AlphaFoldDB" id="A0A063XEB5"/>